<evidence type="ECO:0008006" key="2">
    <source>
        <dbReference type="Google" id="ProtNLM"/>
    </source>
</evidence>
<feature type="non-terminal residue" evidence="1">
    <location>
        <position position="1"/>
    </location>
</feature>
<organism evidence="1">
    <name type="scientific">Halalkalibacterium halodurans</name>
    <name type="common">Bacillus halodurans</name>
    <dbReference type="NCBI Taxonomy" id="86665"/>
    <lineage>
        <taxon>Bacteria</taxon>
        <taxon>Bacillati</taxon>
        <taxon>Bacillota</taxon>
        <taxon>Bacilli</taxon>
        <taxon>Bacillales</taxon>
        <taxon>Bacillaceae</taxon>
        <taxon>Halalkalibacterium (ex Joshi et al. 2022)</taxon>
    </lineage>
</organism>
<dbReference type="AlphaFoldDB" id="A0A0M0KCF1"/>
<reference evidence="1" key="1">
    <citation type="submission" date="2015-08" db="EMBL/GenBank/DDBJ databases">
        <title>Complete DNA Sequence of Pseudomonas syringae pv. actinidiae, the Causal Agent of Kiwifruit Canker Disease.</title>
        <authorList>
            <person name="Rikkerink E.H.A."/>
            <person name="Fineran P.C."/>
        </authorList>
    </citation>
    <scope>NUCLEOTIDE SEQUENCE</scope>
    <source>
        <strain evidence="1">DSM 13666</strain>
    </source>
</reference>
<evidence type="ECO:0000313" key="1">
    <source>
        <dbReference type="EMBL" id="KOO36093.1"/>
    </source>
</evidence>
<proteinExistence type="predicted"/>
<name>A0A0M0KCF1_ALKHA</name>
<comment type="caution">
    <text evidence="1">The sequence shown here is derived from an EMBL/GenBank/DDBJ whole genome shotgun (WGS) entry which is preliminary data.</text>
</comment>
<accession>A0A0M0KCF1</accession>
<dbReference type="EMBL" id="LILD01000025">
    <property type="protein sequence ID" value="KOO36093.1"/>
    <property type="molecule type" value="Genomic_DNA"/>
</dbReference>
<gene>
    <name evidence="1" type="ORF">AMD02_20150</name>
</gene>
<sequence>LLSDLLKDHSLETATEALEIASERCHPSTETIKQVFHQLIHGRGSRETVRLKSTVPVMPIAERGMNQYDVFFQQERRKA</sequence>
<dbReference type="PATRIC" id="fig|136160.3.peg.156"/>
<protein>
    <recommendedName>
        <fullName evidence="2">IS21 family transposase</fullName>
    </recommendedName>
</protein>